<gene>
    <name evidence="3" type="ORF">SAMN04487963_2201</name>
</gene>
<dbReference type="PANTHER" id="PTHR45763:SF46">
    <property type="entry name" value="AB HYDROLASE-1 DOMAIN-CONTAINING PROTEIN"/>
    <property type="match status" value="1"/>
</dbReference>
<evidence type="ECO:0000313" key="4">
    <source>
        <dbReference type="Proteomes" id="UP000198519"/>
    </source>
</evidence>
<dbReference type="SUPFAM" id="SSF53474">
    <property type="entry name" value="alpha/beta-Hydrolases"/>
    <property type="match status" value="1"/>
</dbReference>
<feature type="domain" description="AB hydrolase-1" evidence="2">
    <location>
        <begin position="60"/>
        <end position="306"/>
    </location>
</feature>
<dbReference type="Proteomes" id="UP000198519">
    <property type="component" value="Unassembled WGS sequence"/>
</dbReference>
<sequence length="326" mass="36563">MKRLVLLSLWLVAILAGCASERVDRNVYSDAMTDTAVPQLLVRNGRTLAWMERGAPDGFPVFYAHGNPGSRLELLFLDRKAADYGLRLIALDRPGFGQSDFASEYGLLDYAADVEYLADHLGISRFGLLGWSSGGPPVLAAAYQMPERVAFAVSASGYTNFGEYPQAESLMKNYNLRGPELSEHRPVLFSHAVKLAGWVDRTLPNFYMKMAESEMPAPDRDILQDRQIAELFMRNQQESVTQGVDGVIQDLEVQWAPWPFLLADIDVPVYLFQGQKDTFVPWLFATHLQQSIAGAELTLMEDQGHLYVLSPVFQDQIFSKILRHVD</sequence>
<dbReference type="OrthoDB" id="9779853at2"/>
<proteinExistence type="predicted"/>
<evidence type="ECO:0000256" key="1">
    <source>
        <dbReference type="SAM" id="SignalP"/>
    </source>
</evidence>
<feature type="signal peptide" evidence="1">
    <location>
        <begin position="1"/>
        <end position="19"/>
    </location>
</feature>
<protein>
    <submittedName>
        <fullName evidence="3">Pimeloyl-ACP methyl ester carboxylesterase</fullName>
    </submittedName>
</protein>
<dbReference type="Pfam" id="PF00561">
    <property type="entry name" value="Abhydrolase_1"/>
    <property type="match status" value="1"/>
</dbReference>
<dbReference type="InterPro" id="IPR000073">
    <property type="entry name" value="AB_hydrolase_1"/>
</dbReference>
<dbReference type="InterPro" id="IPR029058">
    <property type="entry name" value="AB_hydrolase_fold"/>
</dbReference>
<evidence type="ECO:0000259" key="2">
    <source>
        <dbReference type="Pfam" id="PF00561"/>
    </source>
</evidence>
<dbReference type="STRING" id="488535.SAMN04487963_2201"/>
<feature type="chain" id="PRO_5011716542" evidence="1">
    <location>
        <begin position="20"/>
        <end position="326"/>
    </location>
</feature>
<dbReference type="EMBL" id="FOUE01000003">
    <property type="protein sequence ID" value="SFM35458.1"/>
    <property type="molecule type" value="Genomic_DNA"/>
</dbReference>
<name>A0A1I4Q5S6_9GAMM</name>
<reference evidence="4" key="1">
    <citation type="submission" date="2016-10" db="EMBL/GenBank/DDBJ databases">
        <authorList>
            <person name="Varghese N."/>
            <person name="Submissions S."/>
        </authorList>
    </citation>
    <scope>NUCLEOTIDE SEQUENCE [LARGE SCALE GENOMIC DNA]</scope>
    <source>
        <strain evidence="4">CGMCC 1.7061</strain>
    </source>
</reference>
<organism evidence="3 4">
    <name type="scientific">Marinobacter zhejiangensis</name>
    <dbReference type="NCBI Taxonomy" id="488535"/>
    <lineage>
        <taxon>Bacteria</taxon>
        <taxon>Pseudomonadati</taxon>
        <taxon>Pseudomonadota</taxon>
        <taxon>Gammaproteobacteria</taxon>
        <taxon>Pseudomonadales</taxon>
        <taxon>Marinobacteraceae</taxon>
        <taxon>Marinobacter</taxon>
    </lineage>
</organism>
<dbReference type="AlphaFoldDB" id="A0A1I4Q5S6"/>
<dbReference type="PROSITE" id="PS51257">
    <property type="entry name" value="PROKAR_LIPOPROTEIN"/>
    <property type="match status" value="1"/>
</dbReference>
<accession>A0A1I4Q5S6</accession>
<keyword evidence="1" id="KW-0732">Signal</keyword>
<evidence type="ECO:0000313" key="3">
    <source>
        <dbReference type="EMBL" id="SFM35458.1"/>
    </source>
</evidence>
<keyword evidence="4" id="KW-1185">Reference proteome</keyword>
<dbReference type="PANTHER" id="PTHR45763">
    <property type="entry name" value="HYDROLASE, ALPHA/BETA FOLD FAMILY PROTEIN, EXPRESSED-RELATED"/>
    <property type="match status" value="1"/>
</dbReference>
<dbReference type="PRINTS" id="PR00111">
    <property type="entry name" value="ABHYDROLASE"/>
</dbReference>
<dbReference type="Gene3D" id="3.40.50.1820">
    <property type="entry name" value="alpha/beta hydrolase"/>
    <property type="match status" value="1"/>
</dbReference>